<dbReference type="SUPFAM" id="SSF52540">
    <property type="entry name" value="P-loop containing nucleoside triphosphate hydrolases"/>
    <property type="match status" value="1"/>
</dbReference>
<dbReference type="AlphaFoldDB" id="U5DHR9"/>
<evidence type="ECO:0000313" key="7">
    <source>
        <dbReference type="Proteomes" id="UP000017836"/>
    </source>
</evidence>
<dbReference type="Pfam" id="PF04548">
    <property type="entry name" value="AIG1"/>
    <property type="match status" value="1"/>
</dbReference>
<keyword evidence="3" id="KW-0342">GTP-binding</keyword>
<evidence type="ECO:0000313" key="6">
    <source>
        <dbReference type="EMBL" id="ERN20053.1"/>
    </source>
</evidence>
<dbReference type="PROSITE" id="PS51720">
    <property type="entry name" value="G_AIG1"/>
    <property type="match status" value="1"/>
</dbReference>
<sequence length="338" mass="38058">MGGSTMVDDWELTASSNANSTVVLVGKTGNGKSATGNSILGRKVFKSQSRSCAVTSKCEMQSTILRDGRIVNVIDTPGLFDPSATMAFIGEEIVRCITLAKDGIHAVLVILSVTNRFTEEEALAIKSLRTLFGEKIAKYMILVFTNGDALANDDETLKDYLDYSSPDCLKELLEFCNHRMVLFDNVTKDEHKRVEQIQQLLDLVDVVATENGGRPYSDEIFDELKKGSIKILSQKKDFESEGHSVHDMSTFTEQLDKSYAEQLHRITEMVEKKLKENTEHLEKQLALERNARMEAEKHAQVEQMRSNDEIRKLRESLEAAKRETDDLRKKAESRCSIL</sequence>
<reference evidence="7" key="1">
    <citation type="journal article" date="2013" name="Science">
        <title>The Amborella genome and the evolution of flowering plants.</title>
        <authorList>
            <consortium name="Amborella Genome Project"/>
        </authorList>
    </citation>
    <scope>NUCLEOTIDE SEQUENCE [LARGE SCALE GENOMIC DNA]</scope>
</reference>
<dbReference type="InterPro" id="IPR027417">
    <property type="entry name" value="P-loop_NTPase"/>
</dbReference>
<feature type="domain" description="AIG1-type G" evidence="5">
    <location>
        <begin position="17"/>
        <end position="225"/>
    </location>
</feature>
<protein>
    <recommendedName>
        <fullName evidence="5">AIG1-type G domain-containing protein</fullName>
    </recommendedName>
</protein>
<dbReference type="Gramene" id="ERN20053">
    <property type="protein sequence ID" value="ERN20053"/>
    <property type="gene ID" value="AMTR_s00071p00190050"/>
</dbReference>
<feature type="region of interest" description="Disordered" evidence="4">
    <location>
        <begin position="316"/>
        <end position="338"/>
    </location>
</feature>
<comment type="similarity">
    <text evidence="1">Belongs to the TRAFAC class TrmE-Era-EngA-EngB-Septin-like GTPase superfamily. AIG1/Toc34/Toc159-like paraseptin GTPase family. IAN subfamily.</text>
</comment>
<evidence type="ECO:0000256" key="4">
    <source>
        <dbReference type="SAM" id="MobiDB-lite"/>
    </source>
</evidence>
<evidence type="ECO:0000259" key="5">
    <source>
        <dbReference type="PROSITE" id="PS51720"/>
    </source>
</evidence>
<dbReference type="GO" id="GO:0003924">
    <property type="term" value="F:GTPase activity"/>
    <property type="evidence" value="ECO:0000318"/>
    <property type="project" value="GO_Central"/>
</dbReference>
<dbReference type="OMA" id="QECPSRR"/>
<keyword evidence="2" id="KW-0547">Nucleotide-binding</keyword>
<evidence type="ECO:0000256" key="1">
    <source>
        <dbReference type="ARBA" id="ARBA00008535"/>
    </source>
</evidence>
<dbReference type="eggNOG" id="ENOG502R7PE">
    <property type="taxonomic scope" value="Eukaryota"/>
</dbReference>
<dbReference type="EMBL" id="KI392062">
    <property type="protein sequence ID" value="ERN20053.1"/>
    <property type="molecule type" value="Genomic_DNA"/>
</dbReference>
<accession>U5DHR9</accession>
<dbReference type="KEGG" id="atr:18448463"/>
<proteinExistence type="inferred from homology"/>
<keyword evidence="7" id="KW-1185">Reference proteome</keyword>
<dbReference type="HOGENOM" id="CLU_010468_0_1_1"/>
<dbReference type="STRING" id="13333.U5DHR9"/>
<evidence type="ECO:0000256" key="3">
    <source>
        <dbReference type="ARBA" id="ARBA00023134"/>
    </source>
</evidence>
<dbReference type="PANTHER" id="PTHR10903">
    <property type="entry name" value="GTPASE, IMAP FAMILY MEMBER-RELATED"/>
    <property type="match status" value="1"/>
</dbReference>
<dbReference type="InterPro" id="IPR045058">
    <property type="entry name" value="GIMA/IAN/Toc"/>
</dbReference>
<gene>
    <name evidence="6" type="ORF">AMTR_s00071p00190050</name>
</gene>
<name>U5DHR9_AMBTC</name>
<evidence type="ECO:0000256" key="2">
    <source>
        <dbReference type="ARBA" id="ARBA00022741"/>
    </source>
</evidence>
<dbReference type="FunFam" id="3.40.50.300:FF:000840">
    <property type="entry name" value="Immune-associated nucleotide-binding protein 9"/>
    <property type="match status" value="1"/>
</dbReference>
<dbReference type="CDD" id="cd01852">
    <property type="entry name" value="AIG1"/>
    <property type="match status" value="1"/>
</dbReference>
<dbReference type="InterPro" id="IPR006703">
    <property type="entry name" value="G_AIG1"/>
</dbReference>
<dbReference type="GO" id="GO:0005525">
    <property type="term" value="F:GTP binding"/>
    <property type="evidence" value="ECO:0007669"/>
    <property type="project" value="UniProtKB-KW"/>
</dbReference>
<dbReference type="PANTHER" id="PTHR10903:SF184">
    <property type="entry name" value="GTP-BINDING PROTEIN A"/>
    <property type="match status" value="1"/>
</dbReference>
<dbReference type="Gene3D" id="3.40.50.300">
    <property type="entry name" value="P-loop containing nucleotide triphosphate hydrolases"/>
    <property type="match status" value="1"/>
</dbReference>
<organism evidence="6 7">
    <name type="scientific">Amborella trichopoda</name>
    <dbReference type="NCBI Taxonomy" id="13333"/>
    <lineage>
        <taxon>Eukaryota</taxon>
        <taxon>Viridiplantae</taxon>
        <taxon>Streptophyta</taxon>
        <taxon>Embryophyta</taxon>
        <taxon>Tracheophyta</taxon>
        <taxon>Spermatophyta</taxon>
        <taxon>Magnoliopsida</taxon>
        <taxon>Amborellales</taxon>
        <taxon>Amborellaceae</taxon>
        <taxon>Amborella</taxon>
    </lineage>
</organism>
<dbReference type="Proteomes" id="UP000017836">
    <property type="component" value="Unassembled WGS sequence"/>
</dbReference>
<dbReference type="OrthoDB" id="8954335at2759"/>